<dbReference type="AlphaFoldDB" id="A0A540R895"/>
<organism evidence="2 3">
    <name type="scientific">Corynebacterium phoceense</name>
    <dbReference type="NCBI Taxonomy" id="1686286"/>
    <lineage>
        <taxon>Bacteria</taxon>
        <taxon>Bacillati</taxon>
        <taxon>Actinomycetota</taxon>
        <taxon>Actinomycetes</taxon>
        <taxon>Mycobacteriales</taxon>
        <taxon>Corynebacteriaceae</taxon>
        <taxon>Corynebacterium</taxon>
    </lineage>
</organism>
<keyword evidence="3" id="KW-1185">Reference proteome</keyword>
<evidence type="ECO:0000313" key="2">
    <source>
        <dbReference type="EMBL" id="TQE43932.1"/>
    </source>
</evidence>
<feature type="transmembrane region" description="Helical" evidence="1">
    <location>
        <begin position="158"/>
        <end position="179"/>
    </location>
</feature>
<reference evidence="2 3" key="1">
    <citation type="submission" date="2019-06" db="EMBL/GenBank/DDBJ databases">
        <title>Draft genome of C. phoceense Strain 272.</title>
        <authorList>
            <person name="Pacheco L.G.C."/>
            <person name="Barberis C.M."/>
            <person name="Almuzara M.N."/>
            <person name="Traglia G.M."/>
            <person name="Santos C.S."/>
            <person name="Rocha D.J.P.G."/>
            <person name="Aguiar E.R.G.R."/>
            <person name="Vay C.A."/>
        </authorList>
    </citation>
    <scope>NUCLEOTIDE SEQUENCE [LARGE SCALE GENOMIC DNA]</scope>
    <source>
        <strain evidence="2 3">272</strain>
    </source>
</reference>
<proteinExistence type="predicted"/>
<feature type="transmembrane region" description="Helical" evidence="1">
    <location>
        <begin position="185"/>
        <end position="202"/>
    </location>
</feature>
<accession>A0A540R895</accession>
<feature type="transmembrane region" description="Helical" evidence="1">
    <location>
        <begin position="222"/>
        <end position="244"/>
    </location>
</feature>
<comment type="caution">
    <text evidence="2">The sequence shown here is derived from an EMBL/GenBank/DDBJ whole genome shotgun (WGS) entry which is preliminary data.</text>
</comment>
<keyword evidence="1" id="KW-0812">Transmembrane</keyword>
<keyword evidence="1" id="KW-1133">Transmembrane helix</keyword>
<keyword evidence="1" id="KW-0472">Membrane</keyword>
<evidence type="ECO:0000256" key="1">
    <source>
        <dbReference type="SAM" id="Phobius"/>
    </source>
</evidence>
<feature type="transmembrane region" description="Helical" evidence="1">
    <location>
        <begin position="32"/>
        <end position="51"/>
    </location>
</feature>
<sequence>MRLFFAVVETHTLVVYSIMLLLWGILAPVKGPVAAGSLAFLAVVVVLSTTVNKTKATALGLSRKAQTRYNLGLATYYVVLGAAVSVARQWWWLAALVLIAWVIRLFVTLRQSSQSAAQSDMEVRELQYRVTSDGKSDFGRFPITPTAQLIYRPLVRSWMWVVAGYASVGLVMWAAIVFWNIEGQLFSIVYVMVTLLTLGALMDSYRTSFKEFVTLGGSRQQWVRAVTAASVIGAAAGAILELVVWTSQGIITGMIFGMGALIPVLGVSWELLSRKTIAWTMCMAVTAGVTFVLTVMEVLPQWSFAACAGVLYLVWAALLPMYARNADPYSGGVLQWFGVNTS</sequence>
<feature type="transmembrane region" description="Helical" evidence="1">
    <location>
        <begin position="302"/>
        <end position="322"/>
    </location>
</feature>
<protein>
    <submittedName>
        <fullName evidence="2">Uncharacterized protein</fullName>
    </submittedName>
</protein>
<name>A0A540R895_9CORY</name>
<gene>
    <name evidence="2" type="ORF">EJK80_05245</name>
</gene>
<evidence type="ECO:0000313" key="3">
    <source>
        <dbReference type="Proteomes" id="UP000318080"/>
    </source>
</evidence>
<dbReference type="EMBL" id="VHIR01000005">
    <property type="protein sequence ID" value="TQE43932.1"/>
    <property type="molecule type" value="Genomic_DNA"/>
</dbReference>
<feature type="transmembrane region" description="Helical" evidence="1">
    <location>
        <begin position="7"/>
        <end position="26"/>
    </location>
</feature>
<feature type="transmembrane region" description="Helical" evidence="1">
    <location>
        <begin position="90"/>
        <end position="107"/>
    </location>
</feature>
<dbReference type="Proteomes" id="UP000318080">
    <property type="component" value="Unassembled WGS sequence"/>
</dbReference>
<dbReference type="RefSeq" id="WP_141628767.1">
    <property type="nucleotide sequence ID" value="NZ_VHIR01000005.1"/>
</dbReference>
<dbReference type="STRING" id="1686286.GCA_900092335_00867"/>
<feature type="transmembrane region" description="Helical" evidence="1">
    <location>
        <begin position="276"/>
        <end position="296"/>
    </location>
</feature>
<feature type="transmembrane region" description="Helical" evidence="1">
    <location>
        <begin position="250"/>
        <end position="269"/>
    </location>
</feature>
<feature type="transmembrane region" description="Helical" evidence="1">
    <location>
        <begin position="67"/>
        <end position="84"/>
    </location>
</feature>